<proteinExistence type="inferred from homology"/>
<dbReference type="InterPro" id="IPR023635">
    <property type="entry name" value="Peptide_deformylase"/>
</dbReference>
<protein>
    <recommendedName>
        <fullName evidence="7">Peptide deformylase</fullName>
        <ecNumber evidence="7">3.5.1.88</ecNumber>
    </recommendedName>
</protein>
<dbReference type="AlphaFoldDB" id="A0AAN7VUQ2"/>
<name>A0AAN7VUQ2_9COLE</name>
<evidence type="ECO:0000313" key="9">
    <source>
        <dbReference type="Proteomes" id="UP001329430"/>
    </source>
</evidence>
<dbReference type="Gene3D" id="3.90.45.10">
    <property type="entry name" value="Peptide deformylase"/>
    <property type="match status" value="1"/>
</dbReference>
<dbReference type="Pfam" id="PF01327">
    <property type="entry name" value="Pep_deformylase"/>
    <property type="match status" value="1"/>
</dbReference>
<comment type="function">
    <text evidence="5 7">Removes the formyl group from the N-terminal Met of newly synthesized proteins.</text>
</comment>
<organism evidence="8 9">
    <name type="scientific">Pyrocoelia pectoralis</name>
    <dbReference type="NCBI Taxonomy" id="417401"/>
    <lineage>
        <taxon>Eukaryota</taxon>
        <taxon>Metazoa</taxon>
        <taxon>Ecdysozoa</taxon>
        <taxon>Arthropoda</taxon>
        <taxon>Hexapoda</taxon>
        <taxon>Insecta</taxon>
        <taxon>Pterygota</taxon>
        <taxon>Neoptera</taxon>
        <taxon>Endopterygota</taxon>
        <taxon>Coleoptera</taxon>
        <taxon>Polyphaga</taxon>
        <taxon>Elateriformia</taxon>
        <taxon>Elateroidea</taxon>
        <taxon>Lampyridae</taxon>
        <taxon>Lampyrinae</taxon>
        <taxon>Pyrocoelia</taxon>
    </lineage>
</organism>
<dbReference type="SUPFAM" id="SSF56420">
    <property type="entry name" value="Peptide deformylase"/>
    <property type="match status" value="1"/>
</dbReference>
<dbReference type="InterPro" id="IPR036821">
    <property type="entry name" value="Peptide_deformylase_sf"/>
</dbReference>
<dbReference type="GO" id="GO:0042586">
    <property type="term" value="F:peptide deformylase activity"/>
    <property type="evidence" value="ECO:0007669"/>
    <property type="project" value="UniProtKB-EC"/>
</dbReference>
<keyword evidence="3 7" id="KW-0378">Hydrolase</keyword>
<dbReference type="PRINTS" id="PR01576">
    <property type="entry name" value="PDEFORMYLASE"/>
</dbReference>
<accession>A0AAN7VUQ2</accession>
<evidence type="ECO:0000256" key="3">
    <source>
        <dbReference type="ARBA" id="ARBA00022801"/>
    </source>
</evidence>
<reference evidence="8 9" key="1">
    <citation type="journal article" date="2024" name="Insects">
        <title>An Improved Chromosome-Level Genome Assembly of the Firefly Pyrocoelia pectoralis.</title>
        <authorList>
            <person name="Fu X."/>
            <person name="Meyer-Rochow V.B."/>
            <person name="Ballantyne L."/>
            <person name="Zhu X."/>
        </authorList>
    </citation>
    <scope>NUCLEOTIDE SEQUENCE [LARGE SCALE GENOMIC DNA]</scope>
    <source>
        <strain evidence="8">XCY_ONT2</strain>
    </source>
</reference>
<keyword evidence="9" id="KW-1185">Reference proteome</keyword>
<dbReference type="EC" id="3.5.1.88" evidence="7"/>
<sequence length="229" mass="26206">MKFNLHSAIPLTLFRKLSFGKVKSWYCGLVKRTPPIPPYSHIIQAGDPTLRVVSEHIPINLVQSPEVKFLMQRLKTAFCRYDCVGLSACQIGIPLRVIIVEFNKNHSKNYSSDEIKHREIELLPQTIVINPELKVLDYTKIIHSEGCESVRGFIADVSRYRKVEIKGLNENGEQISLNANGWLARIFQHELDHLNGKLYTDIMDRKTFSCSCWQVVNERGGKVELPFSP</sequence>
<dbReference type="NCBIfam" id="NF001159">
    <property type="entry name" value="PRK00150.1-3"/>
    <property type="match status" value="1"/>
</dbReference>
<evidence type="ECO:0000256" key="4">
    <source>
        <dbReference type="ARBA" id="ARBA00022917"/>
    </source>
</evidence>
<evidence type="ECO:0000256" key="2">
    <source>
        <dbReference type="ARBA" id="ARBA00022723"/>
    </source>
</evidence>
<dbReference type="FunFam" id="3.90.45.10:FF:000003">
    <property type="entry name" value="Peptide deformylase"/>
    <property type="match status" value="1"/>
</dbReference>
<evidence type="ECO:0000256" key="7">
    <source>
        <dbReference type="RuleBase" id="RU362111"/>
    </source>
</evidence>
<dbReference type="PANTHER" id="PTHR10458:SF2">
    <property type="entry name" value="PEPTIDE DEFORMYLASE, MITOCHONDRIAL"/>
    <property type="match status" value="1"/>
</dbReference>
<evidence type="ECO:0000313" key="8">
    <source>
        <dbReference type="EMBL" id="KAK5650054.1"/>
    </source>
</evidence>
<dbReference type="PANTHER" id="PTHR10458">
    <property type="entry name" value="PEPTIDE DEFORMYLASE"/>
    <property type="match status" value="1"/>
</dbReference>
<evidence type="ECO:0000256" key="6">
    <source>
        <dbReference type="ARBA" id="ARBA00048875"/>
    </source>
</evidence>
<dbReference type="CDD" id="cd00487">
    <property type="entry name" value="Pep_deformylase"/>
    <property type="match status" value="1"/>
</dbReference>
<dbReference type="PIRSF" id="PIRSF004749">
    <property type="entry name" value="Pep_def"/>
    <property type="match status" value="1"/>
</dbReference>
<evidence type="ECO:0000256" key="1">
    <source>
        <dbReference type="ARBA" id="ARBA00010759"/>
    </source>
</evidence>
<gene>
    <name evidence="8" type="ORF">RI129_001083</name>
</gene>
<dbReference type="HAMAP" id="MF_00163">
    <property type="entry name" value="Pep_deformylase"/>
    <property type="match status" value="1"/>
</dbReference>
<comment type="catalytic activity">
    <reaction evidence="6 7">
        <text>N-terminal N-formyl-L-methionyl-[peptide] + H2O = N-terminal L-methionyl-[peptide] + formate</text>
        <dbReference type="Rhea" id="RHEA:24420"/>
        <dbReference type="Rhea" id="RHEA-COMP:10639"/>
        <dbReference type="Rhea" id="RHEA-COMP:10640"/>
        <dbReference type="ChEBI" id="CHEBI:15377"/>
        <dbReference type="ChEBI" id="CHEBI:15740"/>
        <dbReference type="ChEBI" id="CHEBI:49298"/>
        <dbReference type="ChEBI" id="CHEBI:64731"/>
        <dbReference type="EC" id="3.5.1.88"/>
    </reaction>
</comment>
<dbReference type="GO" id="GO:0006412">
    <property type="term" value="P:translation"/>
    <property type="evidence" value="ECO:0007669"/>
    <property type="project" value="UniProtKB-KW"/>
</dbReference>
<evidence type="ECO:0000256" key="5">
    <source>
        <dbReference type="ARBA" id="ARBA00037114"/>
    </source>
</evidence>
<comment type="caution">
    <text evidence="8">The sequence shown here is derived from an EMBL/GenBank/DDBJ whole genome shotgun (WGS) entry which is preliminary data.</text>
</comment>
<keyword evidence="2 7" id="KW-0479">Metal-binding</keyword>
<dbReference type="GO" id="GO:0005739">
    <property type="term" value="C:mitochondrion"/>
    <property type="evidence" value="ECO:0007669"/>
    <property type="project" value="TreeGrafter"/>
</dbReference>
<dbReference type="Proteomes" id="UP001329430">
    <property type="component" value="Chromosome 1"/>
</dbReference>
<dbReference type="GO" id="GO:0046872">
    <property type="term" value="F:metal ion binding"/>
    <property type="evidence" value="ECO:0007669"/>
    <property type="project" value="UniProtKB-KW"/>
</dbReference>
<keyword evidence="4 7" id="KW-0648">Protein biosynthesis</keyword>
<dbReference type="EMBL" id="JAVRBK010000001">
    <property type="protein sequence ID" value="KAK5650054.1"/>
    <property type="molecule type" value="Genomic_DNA"/>
</dbReference>
<comment type="similarity">
    <text evidence="1 7">Belongs to the polypeptide deformylase family.</text>
</comment>